<feature type="chain" id="PRO_5040802053" evidence="1">
    <location>
        <begin position="29"/>
        <end position="56"/>
    </location>
</feature>
<gene>
    <name evidence="2" type="ORF">H7H73_29045</name>
</gene>
<dbReference type="AlphaFoldDB" id="A0A9X2Y4D7"/>
<keyword evidence="1" id="KW-0732">Signal</keyword>
<protein>
    <submittedName>
        <fullName evidence="2">Uncharacterized protein</fullName>
    </submittedName>
</protein>
<dbReference type="InterPro" id="IPR006311">
    <property type="entry name" value="TAT_signal"/>
</dbReference>
<proteinExistence type="predicted"/>
<comment type="caution">
    <text evidence="2">The sequence shown here is derived from an EMBL/GenBank/DDBJ whole genome shotgun (WGS) entry which is preliminary data.</text>
</comment>
<organism evidence="2 3">
    <name type="scientific">Mycolicibacterium rufum</name>
    <dbReference type="NCBI Taxonomy" id="318424"/>
    <lineage>
        <taxon>Bacteria</taxon>
        <taxon>Bacillati</taxon>
        <taxon>Actinomycetota</taxon>
        <taxon>Actinomycetes</taxon>
        <taxon>Mycobacteriales</taxon>
        <taxon>Mycobacteriaceae</taxon>
        <taxon>Mycolicibacterium</taxon>
    </lineage>
</organism>
<name>A0A9X2Y4D7_9MYCO</name>
<reference evidence="2" key="1">
    <citation type="submission" date="2020-07" db="EMBL/GenBank/DDBJ databases">
        <authorList>
            <person name="Pettersson B.M.F."/>
            <person name="Behra P.R.K."/>
            <person name="Ramesh M."/>
            <person name="Das S."/>
            <person name="Dasgupta S."/>
            <person name="Kirsebom L.A."/>
        </authorList>
    </citation>
    <scope>NUCLEOTIDE SEQUENCE</scope>
    <source>
        <strain evidence="2">DSM 45406</strain>
    </source>
</reference>
<reference evidence="2" key="2">
    <citation type="journal article" date="2022" name="BMC Genomics">
        <title>Comparative genome analysis of mycobacteria focusing on tRNA and non-coding RNA.</title>
        <authorList>
            <person name="Behra P.R.K."/>
            <person name="Pettersson B.M.F."/>
            <person name="Ramesh M."/>
            <person name="Das S."/>
            <person name="Dasgupta S."/>
            <person name="Kirsebom L.A."/>
        </authorList>
    </citation>
    <scope>NUCLEOTIDE SEQUENCE</scope>
    <source>
        <strain evidence="2">DSM 45406</strain>
    </source>
</reference>
<dbReference type="Proteomes" id="UP001140272">
    <property type="component" value="Unassembled WGS sequence"/>
</dbReference>
<feature type="non-terminal residue" evidence="2">
    <location>
        <position position="56"/>
    </location>
</feature>
<evidence type="ECO:0000313" key="2">
    <source>
        <dbReference type="EMBL" id="MCV7073741.1"/>
    </source>
</evidence>
<dbReference type="PROSITE" id="PS51318">
    <property type="entry name" value="TAT"/>
    <property type="match status" value="1"/>
</dbReference>
<accession>A0A9X2Y4D7</accession>
<dbReference type="EMBL" id="JACKRN010000930">
    <property type="protein sequence ID" value="MCV7073741.1"/>
    <property type="molecule type" value="Genomic_DNA"/>
</dbReference>
<evidence type="ECO:0000313" key="3">
    <source>
        <dbReference type="Proteomes" id="UP001140272"/>
    </source>
</evidence>
<feature type="signal peptide" evidence="1">
    <location>
        <begin position="1"/>
        <end position="28"/>
    </location>
</feature>
<dbReference type="PROSITE" id="PS51257">
    <property type="entry name" value="PROKAR_LIPOPROTEIN"/>
    <property type="match status" value="1"/>
</dbReference>
<sequence length="56" mass="5487">MPSRPPTVSRRGMLVGIAVLAAAGATSAACGSPLPARISTISTTDAGPAARRRLAG</sequence>
<evidence type="ECO:0000256" key="1">
    <source>
        <dbReference type="SAM" id="SignalP"/>
    </source>
</evidence>